<keyword evidence="3" id="KW-1185">Reference proteome</keyword>
<feature type="compositionally biased region" description="Basic and acidic residues" evidence="1">
    <location>
        <begin position="25"/>
        <end position="35"/>
    </location>
</feature>
<dbReference type="Proteomes" id="UP001178461">
    <property type="component" value="Chromosome 1"/>
</dbReference>
<evidence type="ECO:0000313" key="2">
    <source>
        <dbReference type="EMBL" id="CAI5764772.1"/>
    </source>
</evidence>
<dbReference type="AlphaFoldDB" id="A0AA35JTE2"/>
<evidence type="ECO:0000256" key="1">
    <source>
        <dbReference type="SAM" id="MobiDB-lite"/>
    </source>
</evidence>
<sequence length="60" mass="6385">MGGRAAQILLNSLLFGRRFFPARGRTAETRPRLTPEEGNGAAAAAGSSSAAEEKRMDDSY</sequence>
<feature type="compositionally biased region" description="Basic and acidic residues" evidence="1">
    <location>
        <begin position="51"/>
        <end position="60"/>
    </location>
</feature>
<feature type="region of interest" description="Disordered" evidence="1">
    <location>
        <begin position="24"/>
        <end position="60"/>
    </location>
</feature>
<gene>
    <name evidence="2" type="ORF">PODLI_1B022621</name>
</gene>
<accession>A0AA35JTE2</accession>
<protein>
    <submittedName>
        <fullName evidence="2">Uncharacterized protein</fullName>
    </submittedName>
</protein>
<reference evidence="2" key="1">
    <citation type="submission" date="2022-12" db="EMBL/GenBank/DDBJ databases">
        <authorList>
            <person name="Alioto T."/>
            <person name="Alioto T."/>
            <person name="Gomez Garrido J."/>
        </authorList>
    </citation>
    <scope>NUCLEOTIDE SEQUENCE</scope>
</reference>
<evidence type="ECO:0000313" key="3">
    <source>
        <dbReference type="Proteomes" id="UP001178461"/>
    </source>
</evidence>
<dbReference type="EMBL" id="OX395126">
    <property type="protein sequence ID" value="CAI5764772.1"/>
    <property type="molecule type" value="Genomic_DNA"/>
</dbReference>
<organism evidence="2 3">
    <name type="scientific">Podarcis lilfordi</name>
    <name type="common">Lilford's wall lizard</name>
    <dbReference type="NCBI Taxonomy" id="74358"/>
    <lineage>
        <taxon>Eukaryota</taxon>
        <taxon>Metazoa</taxon>
        <taxon>Chordata</taxon>
        <taxon>Craniata</taxon>
        <taxon>Vertebrata</taxon>
        <taxon>Euteleostomi</taxon>
        <taxon>Lepidosauria</taxon>
        <taxon>Squamata</taxon>
        <taxon>Bifurcata</taxon>
        <taxon>Unidentata</taxon>
        <taxon>Episquamata</taxon>
        <taxon>Laterata</taxon>
        <taxon>Lacertibaenia</taxon>
        <taxon>Lacertidae</taxon>
        <taxon>Podarcis</taxon>
    </lineage>
</organism>
<feature type="compositionally biased region" description="Low complexity" evidence="1">
    <location>
        <begin position="36"/>
        <end position="50"/>
    </location>
</feature>
<name>A0AA35JTE2_9SAUR</name>
<proteinExistence type="predicted"/>